<proteinExistence type="predicted"/>
<keyword evidence="2" id="KW-1185">Reference proteome</keyword>
<organism evidence="1 2">
    <name type="scientific">Pseudonocardia humida</name>
    <dbReference type="NCBI Taxonomy" id="2800819"/>
    <lineage>
        <taxon>Bacteria</taxon>
        <taxon>Bacillati</taxon>
        <taxon>Actinomycetota</taxon>
        <taxon>Actinomycetes</taxon>
        <taxon>Pseudonocardiales</taxon>
        <taxon>Pseudonocardiaceae</taxon>
        <taxon>Pseudonocardia</taxon>
    </lineage>
</organism>
<accession>A0ABT0ZU72</accession>
<name>A0ABT0ZU72_9PSEU</name>
<comment type="caution">
    <text evidence="1">The sequence shown here is derived from an EMBL/GenBank/DDBJ whole genome shotgun (WGS) entry which is preliminary data.</text>
</comment>
<evidence type="ECO:0000313" key="2">
    <source>
        <dbReference type="Proteomes" id="UP001165283"/>
    </source>
</evidence>
<dbReference type="Proteomes" id="UP001165283">
    <property type="component" value="Unassembled WGS sequence"/>
</dbReference>
<evidence type="ECO:0008006" key="3">
    <source>
        <dbReference type="Google" id="ProtNLM"/>
    </source>
</evidence>
<dbReference type="EMBL" id="JAGSOV010000009">
    <property type="protein sequence ID" value="MCO1654230.1"/>
    <property type="molecule type" value="Genomic_DNA"/>
</dbReference>
<evidence type="ECO:0000313" key="1">
    <source>
        <dbReference type="EMBL" id="MCO1654230.1"/>
    </source>
</evidence>
<dbReference type="Pfam" id="PF02452">
    <property type="entry name" value="PemK_toxin"/>
    <property type="match status" value="1"/>
</dbReference>
<gene>
    <name evidence="1" type="ORF">KDL28_04105</name>
</gene>
<dbReference type="InterPro" id="IPR003477">
    <property type="entry name" value="PemK-like"/>
</dbReference>
<sequence length="102" mass="10878">MHRGEIWTYRPALPRPGQALLRLILSTDGFNADPDRPVVIGAQVVGHDPGGLLNVRLGEQGWVSLPTIEAVLRSRLDLRVGEATAEQMSAVAAALGAMLEIG</sequence>
<reference evidence="1" key="1">
    <citation type="submission" date="2021-04" db="EMBL/GenBank/DDBJ databases">
        <title>Pseudonocardia sp. nov., isolated from sandy soil of mangrove forest.</title>
        <authorList>
            <person name="Zan Z."/>
            <person name="Huang R."/>
            <person name="Liu W."/>
        </authorList>
    </citation>
    <scope>NUCLEOTIDE SEQUENCE</scope>
    <source>
        <strain evidence="1">S2-4</strain>
    </source>
</reference>
<protein>
    <recommendedName>
        <fullName evidence="3">mRNA interferase MazF</fullName>
    </recommendedName>
</protein>
<dbReference type="RefSeq" id="WP_252435829.1">
    <property type="nucleotide sequence ID" value="NZ_JAGSOV010000009.1"/>
</dbReference>